<accession>A0ABN7VR81</accession>
<reference evidence="1 2" key="1">
    <citation type="submission" date="2021-06" db="EMBL/GenBank/DDBJ databases">
        <authorList>
            <person name="Kallberg Y."/>
            <person name="Tangrot J."/>
            <person name="Rosling A."/>
        </authorList>
    </citation>
    <scope>NUCLEOTIDE SEQUENCE [LARGE SCALE GENOMIC DNA]</scope>
    <source>
        <strain evidence="1 2">120-4 pot B 10/14</strain>
    </source>
</reference>
<organism evidence="1 2">
    <name type="scientific">Gigaspora margarita</name>
    <dbReference type="NCBI Taxonomy" id="4874"/>
    <lineage>
        <taxon>Eukaryota</taxon>
        <taxon>Fungi</taxon>
        <taxon>Fungi incertae sedis</taxon>
        <taxon>Mucoromycota</taxon>
        <taxon>Glomeromycotina</taxon>
        <taxon>Glomeromycetes</taxon>
        <taxon>Diversisporales</taxon>
        <taxon>Gigasporaceae</taxon>
        <taxon>Gigaspora</taxon>
    </lineage>
</organism>
<name>A0ABN7VR81_GIGMA</name>
<feature type="non-terminal residue" evidence="1">
    <location>
        <position position="1"/>
    </location>
</feature>
<keyword evidence="2" id="KW-1185">Reference proteome</keyword>
<proteinExistence type="predicted"/>
<dbReference type="EMBL" id="CAJVQB010020323">
    <property type="protein sequence ID" value="CAG8794140.1"/>
    <property type="molecule type" value="Genomic_DNA"/>
</dbReference>
<comment type="caution">
    <text evidence="1">The sequence shown here is derived from an EMBL/GenBank/DDBJ whole genome shotgun (WGS) entry which is preliminary data.</text>
</comment>
<sequence length="87" mass="9982">YPLHNQHANVKDATICHPIFSVRGKLITLAKSAFILCKIIEWNYPAFSSNTPSYAEINTTSTSGNKHKRQDELEQIIEKFNFHYIST</sequence>
<protein>
    <submittedName>
        <fullName evidence="1">17874_t:CDS:1</fullName>
    </submittedName>
</protein>
<dbReference type="Proteomes" id="UP000789901">
    <property type="component" value="Unassembled WGS sequence"/>
</dbReference>
<evidence type="ECO:0000313" key="1">
    <source>
        <dbReference type="EMBL" id="CAG8794140.1"/>
    </source>
</evidence>
<evidence type="ECO:0000313" key="2">
    <source>
        <dbReference type="Proteomes" id="UP000789901"/>
    </source>
</evidence>
<gene>
    <name evidence="1" type="ORF">GMARGA_LOCUS21726</name>
</gene>